<dbReference type="Proteomes" id="UP001283361">
    <property type="component" value="Unassembled WGS sequence"/>
</dbReference>
<dbReference type="AlphaFoldDB" id="A0AAE0Z534"/>
<dbReference type="EMBL" id="JAWDGP010004776">
    <property type="protein sequence ID" value="KAK3762012.1"/>
    <property type="molecule type" value="Genomic_DNA"/>
</dbReference>
<keyword evidence="3" id="KW-1185">Reference proteome</keyword>
<reference evidence="2" key="1">
    <citation type="journal article" date="2023" name="G3 (Bethesda)">
        <title>A reference genome for the long-term kleptoplast-retaining sea slug Elysia crispata morphotype clarki.</title>
        <authorList>
            <person name="Eastman K.E."/>
            <person name="Pendleton A.L."/>
            <person name="Shaikh M.A."/>
            <person name="Suttiyut T."/>
            <person name="Ogas R."/>
            <person name="Tomko P."/>
            <person name="Gavelis G."/>
            <person name="Widhalm J.R."/>
            <person name="Wisecaver J.H."/>
        </authorList>
    </citation>
    <scope>NUCLEOTIDE SEQUENCE</scope>
    <source>
        <strain evidence="2">ECLA1</strain>
    </source>
</reference>
<proteinExistence type="predicted"/>
<evidence type="ECO:0000256" key="1">
    <source>
        <dbReference type="SAM" id="MobiDB-lite"/>
    </source>
</evidence>
<sequence length="99" mass="11000">MRKPHLDKDDPTLMADGGPPPPPSSSQCDTAWDLGEIKLRTFSELPPSMHCKSPDKHKTCKTRALQTQSQKLTPASSHIPGYRVSRGEMVGRAFLLEWS</sequence>
<comment type="caution">
    <text evidence="2">The sequence shown here is derived from an EMBL/GenBank/DDBJ whole genome shotgun (WGS) entry which is preliminary data.</text>
</comment>
<organism evidence="2 3">
    <name type="scientific">Elysia crispata</name>
    <name type="common">lettuce slug</name>
    <dbReference type="NCBI Taxonomy" id="231223"/>
    <lineage>
        <taxon>Eukaryota</taxon>
        <taxon>Metazoa</taxon>
        <taxon>Spiralia</taxon>
        <taxon>Lophotrochozoa</taxon>
        <taxon>Mollusca</taxon>
        <taxon>Gastropoda</taxon>
        <taxon>Heterobranchia</taxon>
        <taxon>Euthyneura</taxon>
        <taxon>Panpulmonata</taxon>
        <taxon>Sacoglossa</taxon>
        <taxon>Placobranchoidea</taxon>
        <taxon>Plakobranchidae</taxon>
        <taxon>Elysia</taxon>
    </lineage>
</organism>
<accession>A0AAE0Z534</accession>
<feature type="compositionally biased region" description="Basic and acidic residues" evidence="1">
    <location>
        <begin position="1"/>
        <end position="11"/>
    </location>
</feature>
<name>A0AAE0Z534_9GAST</name>
<gene>
    <name evidence="2" type="ORF">RRG08_019422</name>
</gene>
<evidence type="ECO:0000313" key="2">
    <source>
        <dbReference type="EMBL" id="KAK3762012.1"/>
    </source>
</evidence>
<evidence type="ECO:0000313" key="3">
    <source>
        <dbReference type="Proteomes" id="UP001283361"/>
    </source>
</evidence>
<protein>
    <submittedName>
        <fullName evidence="2">Uncharacterized protein</fullName>
    </submittedName>
</protein>
<feature type="region of interest" description="Disordered" evidence="1">
    <location>
        <begin position="1"/>
        <end position="30"/>
    </location>
</feature>